<dbReference type="InterPro" id="IPR027417">
    <property type="entry name" value="P-loop_NTPase"/>
</dbReference>
<dbReference type="OrthoDB" id="347018at2759"/>
<dbReference type="SUPFAM" id="SSF82051">
    <property type="entry name" value="Obg GTP-binding protein N-terminal domain"/>
    <property type="match status" value="1"/>
</dbReference>
<dbReference type="Pfam" id="PF01926">
    <property type="entry name" value="MMR_HSR1"/>
    <property type="match status" value="1"/>
</dbReference>
<dbReference type="PANTHER" id="PTHR11702">
    <property type="entry name" value="DEVELOPMENTALLY REGULATED GTP-BINDING PROTEIN-RELATED"/>
    <property type="match status" value="1"/>
</dbReference>
<dbReference type="GO" id="GO:0003924">
    <property type="term" value="F:GTPase activity"/>
    <property type="evidence" value="ECO:0007669"/>
    <property type="project" value="InterPro"/>
</dbReference>
<dbReference type="InterPro" id="IPR006073">
    <property type="entry name" value="GTP-bd"/>
</dbReference>
<gene>
    <name evidence="5" type="ORF">DFH94DRAFT_806634</name>
</gene>
<protein>
    <submittedName>
        <fullName evidence="5">GTP-binding protein Obg/CgtA</fullName>
    </submittedName>
</protein>
<evidence type="ECO:0000259" key="4">
    <source>
        <dbReference type="PROSITE" id="PS51883"/>
    </source>
</evidence>
<proteinExistence type="predicted"/>
<keyword evidence="2" id="KW-0342">GTP-binding</keyword>
<name>A0A9P5K1F1_9AGAM</name>
<keyword evidence="6" id="KW-1185">Reference proteome</keyword>
<sequence>MHFRAASPYTRLYSTSISHAGSRSSRLVPNKNPPTLEQRKEWDDAFRKRKTEWKRRQGGETFLDHLIVHARAGRGGDGCVAFHREKFKPYGPPSGGNGGRGGDIYILPDQHLTTLSSVPSRVRGNAGGQGKGTWQHGRAGVPIIIRVPLGTVVRELPRDDPRRAQDEWEAQEEDYALLDREERRKLWRERRWVHYPTYEDDNTGRSAFKQAEWDIWRAEREMRAARKRQRDGAPLVLDLDHLPPEATAAARAPDAPLGLPRVRQLGTLIASGGAAGYGNPHFLSTTTNPSPKFATRGYEGERVTLELELKILADVGLVGAPNAGKSTLLRALTAGRARSTVAGYAFTTLNPVVGVVRVAEDGSVFGGGEEGGGGHGEEGDSVVYDETVVEKRRERELMESGAFADLPTRNRARGDFHEELSEAFRFTIADNPGLIEDASDNVGLGHSFLRSMERSHALVYVVDLSGPAPWDELRMLREELEKYKIGMSKRARMVIANKADLVAADGDPDEVRLARAKLARLEEFVREEMDHDDRVLDVVPTSGKYGQNLRSVVRKLRTYVEEARSASRTTSLPLPLSNVSQP</sequence>
<feature type="domain" description="Obg" evidence="4">
    <location>
        <begin position="60"/>
        <end position="312"/>
    </location>
</feature>
<reference evidence="5" key="2">
    <citation type="journal article" date="2020" name="Nat. Commun.">
        <title>Large-scale genome sequencing of mycorrhizal fungi provides insights into the early evolution of symbiotic traits.</title>
        <authorList>
            <person name="Miyauchi S."/>
            <person name="Kiss E."/>
            <person name="Kuo A."/>
            <person name="Drula E."/>
            <person name="Kohler A."/>
            <person name="Sanchez-Garcia M."/>
            <person name="Morin E."/>
            <person name="Andreopoulos B."/>
            <person name="Barry K.W."/>
            <person name="Bonito G."/>
            <person name="Buee M."/>
            <person name="Carver A."/>
            <person name="Chen C."/>
            <person name="Cichocki N."/>
            <person name="Clum A."/>
            <person name="Culley D."/>
            <person name="Crous P.W."/>
            <person name="Fauchery L."/>
            <person name="Girlanda M."/>
            <person name="Hayes R.D."/>
            <person name="Keri Z."/>
            <person name="LaButti K."/>
            <person name="Lipzen A."/>
            <person name="Lombard V."/>
            <person name="Magnuson J."/>
            <person name="Maillard F."/>
            <person name="Murat C."/>
            <person name="Nolan M."/>
            <person name="Ohm R.A."/>
            <person name="Pangilinan J."/>
            <person name="Pereira M.F."/>
            <person name="Perotto S."/>
            <person name="Peter M."/>
            <person name="Pfister S."/>
            <person name="Riley R."/>
            <person name="Sitrit Y."/>
            <person name="Stielow J.B."/>
            <person name="Szollosi G."/>
            <person name="Zifcakova L."/>
            <person name="Stursova M."/>
            <person name="Spatafora J.W."/>
            <person name="Tedersoo L."/>
            <person name="Vaario L.M."/>
            <person name="Yamada A."/>
            <person name="Yan M."/>
            <person name="Wang P."/>
            <person name="Xu J."/>
            <person name="Bruns T."/>
            <person name="Baldrian P."/>
            <person name="Vilgalys R."/>
            <person name="Dunand C."/>
            <person name="Henrissat B."/>
            <person name="Grigoriev I.V."/>
            <person name="Hibbett D."/>
            <person name="Nagy L.G."/>
            <person name="Martin F.M."/>
        </authorList>
    </citation>
    <scope>NUCLEOTIDE SEQUENCE</scope>
    <source>
        <strain evidence="5">Prilba</strain>
    </source>
</reference>
<comment type="caution">
    <text evidence="5">The sequence shown here is derived from an EMBL/GenBank/DDBJ whole genome shotgun (WGS) entry which is preliminary data.</text>
</comment>
<accession>A0A9P5K1F1</accession>
<dbReference type="Gene3D" id="3.40.50.300">
    <property type="entry name" value="P-loop containing nucleotide triphosphate hydrolases"/>
    <property type="match status" value="1"/>
</dbReference>
<dbReference type="InterPro" id="IPR045086">
    <property type="entry name" value="OBG_GTPase"/>
</dbReference>
<dbReference type="InterPro" id="IPR006169">
    <property type="entry name" value="GTP1_OBG_dom"/>
</dbReference>
<dbReference type="Proteomes" id="UP000759537">
    <property type="component" value="Unassembled WGS sequence"/>
</dbReference>
<dbReference type="InterPro" id="IPR036726">
    <property type="entry name" value="GTP1_OBG_dom_sf"/>
</dbReference>
<dbReference type="PANTHER" id="PTHR11702:SF31">
    <property type="entry name" value="MITOCHONDRIAL RIBOSOME-ASSOCIATED GTPASE 2"/>
    <property type="match status" value="1"/>
</dbReference>
<dbReference type="SUPFAM" id="SSF52540">
    <property type="entry name" value="P-loop containing nucleoside triphosphate hydrolases"/>
    <property type="match status" value="1"/>
</dbReference>
<dbReference type="Pfam" id="PF01018">
    <property type="entry name" value="GTP1_OBG"/>
    <property type="match status" value="2"/>
</dbReference>
<reference evidence="5" key="1">
    <citation type="submission" date="2019-10" db="EMBL/GenBank/DDBJ databases">
        <authorList>
            <consortium name="DOE Joint Genome Institute"/>
            <person name="Kuo A."/>
            <person name="Miyauchi S."/>
            <person name="Kiss E."/>
            <person name="Drula E."/>
            <person name="Kohler A."/>
            <person name="Sanchez-Garcia M."/>
            <person name="Andreopoulos B."/>
            <person name="Barry K.W."/>
            <person name="Bonito G."/>
            <person name="Buee M."/>
            <person name="Carver A."/>
            <person name="Chen C."/>
            <person name="Cichocki N."/>
            <person name="Clum A."/>
            <person name="Culley D."/>
            <person name="Crous P.W."/>
            <person name="Fauchery L."/>
            <person name="Girlanda M."/>
            <person name="Hayes R."/>
            <person name="Keri Z."/>
            <person name="LaButti K."/>
            <person name="Lipzen A."/>
            <person name="Lombard V."/>
            <person name="Magnuson J."/>
            <person name="Maillard F."/>
            <person name="Morin E."/>
            <person name="Murat C."/>
            <person name="Nolan M."/>
            <person name="Ohm R."/>
            <person name="Pangilinan J."/>
            <person name="Pereira M."/>
            <person name="Perotto S."/>
            <person name="Peter M."/>
            <person name="Riley R."/>
            <person name="Sitrit Y."/>
            <person name="Stielow B."/>
            <person name="Szollosi G."/>
            <person name="Zifcakova L."/>
            <person name="Stursova M."/>
            <person name="Spatafora J.W."/>
            <person name="Tedersoo L."/>
            <person name="Vaario L.-M."/>
            <person name="Yamada A."/>
            <person name="Yan M."/>
            <person name="Wang P."/>
            <person name="Xu J."/>
            <person name="Bruns T."/>
            <person name="Baldrian P."/>
            <person name="Vilgalys R."/>
            <person name="Henrissat B."/>
            <person name="Grigoriev I.V."/>
            <person name="Hibbett D."/>
            <person name="Nagy L.G."/>
            <person name="Martin F.M."/>
        </authorList>
    </citation>
    <scope>NUCLEOTIDE SEQUENCE</scope>
    <source>
        <strain evidence="5">Prilba</strain>
    </source>
</reference>
<dbReference type="GO" id="GO:0005739">
    <property type="term" value="C:mitochondrion"/>
    <property type="evidence" value="ECO:0007669"/>
    <property type="project" value="TreeGrafter"/>
</dbReference>
<organism evidence="5 6">
    <name type="scientific">Russula ochroleuca</name>
    <dbReference type="NCBI Taxonomy" id="152965"/>
    <lineage>
        <taxon>Eukaryota</taxon>
        <taxon>Fungi</taxon>
        <taxon>Dikarya</taxon>
        <taxon>Basidiomycota</taxon>
        <taxon>Agaricomycotina</taxon>
        <taxon>Agaricomycetes</taxon>
        <taxon>Russulales</taxon>
        <taxon>Russulaceae</taxon>
        <taxon>Russula</taxon>
    </lineage>
</organism>
<feature type="domain" description="OBG-type G" evidence="3">
    <location>
        <begin position="313"/>
        <end position="561"/>
    </location>
</feature>
<dbReference type="PROSITE" id="PS51710">
    <property type="entry name" value="G_OBG"/>
    <property type="match status" value="1"/>
</dbReference>
<dbReference type="EMBL" id="WHVB01000018">
    <property type="protein sequence ID" value="KAF8473652.1"/>
    <property type="molecule type" value="Genomic_DNA"/>
</dbReference>
<dbReference type="AlphaFoldDB" id="A0A9P5K1F1"/>
<evidence type="ECO:0000313" key="5">
    <source>
        <dbReference type="EMBL" id="KAF8473652.1"/>
    </source>
</evidence>
<dbReference type="GO" id="GO:0005525">
    <property type="term" value="F:GTP binding"/>
    <property type="evidence" value="ECO:0007669"/>
    <property type="project" value="UniProtKB-KW"/>
</dbReference>
<dbReference type="PROSITE" id="PS51883">
    <property type="entry name" value="OBG"/>
    <property type="match status" value="1"/>
</dbReference>
<evidence type="ECO:0000313" key="6">
    <source>
        <dbReference type="Proteomes" id="UP000759537"/>
    </source>
</evidence>
<dbReference type="InterPro" id="IPR031167">
    <property type="entry name" value="G_OBG"/>
</dbReference>
<keyword evidence="1" id="KW-0547">Nucleotide-binding</keyword>
<dbReference type="GO" id="GO:0042254">
    <property type="term" value="P:ribosome biogenesis"/>
    <property type="evidence" value="ECO:0007669"/>
    <property type="project" value="UniProtKB-UniRule"/>
</dbReference>
<evidence type="ECO:0000259" key="3">
    <source>
        <dbReference type="PROSITE" id="PS51710"/>
    </source>
</evidence>
<evidence type="ECO:0000256" key="1">
    <source>
        <dbReference type="ARBA" id="ARBA00022741"/>
    </source>
</evidence>
<dbReference type="Gene3D" id="2.70.210.12">
    <property type="entry name" value="GTP1/OBG domain"/>
    <property type="match status" value="1"/>
</dbReference>
<evidence type="ECO:0000256" key="2">
    <source>
        <dbReference type="ARBA" id="ARBA00023134"/>
    </source>
</evidence>
<dbReference type="CDD" id="cd01898">
    <property type="entry name" value="Obg"/>
    <property type="match status" value="1"/>
</dbReference>